<evidence type="ECO:0000313" key="12">
    <source>
        <dbReference type="Proteomes" id="UP000245533"/>
    </source>
</evidence>
<dbReference type="OrthoDB" id="9762834at2"/>
<dbReference type="GO" id="GO:0006281">
    <property type="term" value="P:DNA repair"/>
    <property type="evidence" value="ECO:0007669"/>
    <property type="project" value="UniProtKB-KW"/>
</dbReference>
<gene>
    <name evidence="11" type="ORF">DDZ15_04090</name>
</gene>
<feature type="domain" description="RecC C-terminal" evidence="10">
    <location>
        <begin position="776"/>
        <end position="995"/>
    </location>
</feature>
<dbReference type="PIRSF" id="PIRSF000980">
    <property type="entry name" value="RecC"/>
    <property type="match status" value="1"/>
</dbReference>
<dbReference type="SUPFAM" id="SSF52540">
    <property type="entry name" value="P-loop containing nucleoside triphosphate hydrolases"/>
    <property type="match status" value="2"/>
</dbReference>
<dbReference type="InterPro" id="IPR006697">
    <property type="entry name" value="RecC"/>
</dbReference>
<protein>
    <recommendedName>
        <fullName evidence="10">RecC C-terminal domain-containing protein</fullName>
    </recommendedName>
</protein>
<dbReference type="GO" id="GO:0006310">
    <property type="term" value="P:DNA recombination"/>
    <property type="evidence" value="ECO:0007669"/>
    <property type="project" value="TreeGrafter"/>
</dbReference>
<evidence type="ECO:0000256" key="4">
    <source>
        <dbReference type="ARBA" id="ARBA00022801"/>
    </source>
</evidence>
<dbReference type="SUPFAM" id="SSF52980">
    <property type="entry name" value="Restriction endonuclease-like"/>
    <property type="match status" value="1"/>
</dbReference>
<evidence type="ECO:0000256" key="1">
    <source>
        <dbReference type="ARBA" id="ARBA00022722"/>
    </source>
</evidence>
<dbReference type="PANTHER" id="PTHR30591">
    <property type="entry name" value="RECBCD ENZYME SUBUNIT RECC"/>
    <property type="match status" value="1"/>
</dbReference>
<dbReference type="GO" id="GO:0009338">
    <property type="term" value="C:exodeoxyribonuclease V complex"/>
    <property type="evidence" value="ECO:0007669"/>
    <property type="project" value="InterPro"/>
</dbReference>
<dbReference type="Pfam" id="PF04257">
    <property type="entry name" value="Exonuc_V_gamma"/>
    <property type="match status" value="1"/>
</dbReference>
<keyword evidence="4" id="KW-0378">Hydrolase</keyword>
<comment type="caution">
    <text evidence="11">The sequence shown here is derived from an EMBL/GenBank/DDBJ whole genome shotgun (WGS) entry which is preliminary data.</text>
</comment>
<dbReference type="Gene3D" id="1.10.10.160">
    <property type="match status" value="1"/>
</dbReference>
<evidence type="ECO:0000313" key="11">
    <source>
        <dbReference type="EMBL" id="PWN07450.1"/>
    </source>
</evidence>
<dbReference type="EMBL" id="QGGB01000003">
    <property type="protein sequence ID" value="PWN07450.1"/>
    <property type="molecule type" value="Genomic_DNA"/>
</dbReference>
<evidence type="ECO:0000256" key="6">
    <source>
        <dbReference type="ARBA" id="ARBA00022839"/>
    </source>
</evidence>
<keyword evidence="3" id="KW-0227">DNA damage</keyword>
<dbReference type="GO" id="GO:0003677">
    <property type="term" value="F:DNA binding"/>
    <property type="evidence" value="ECO:0007669"/>
    <property type="project" value="UniProtKB-KW"/>
</dbReference>
<accession>A0A316TSQ5</accession>
<evidence type="ECO:0000256" key="3">
    <source>
        <dbReference type="ARBA" id="ARBA00022763"/>
    </source>
</evidence>
<sequence length="1062" mass="121333">MIHIYRSNRLKEHAGLLAELPELSGHSDPFQSTHIIVPNLDSSRWLKLELARQNGFAGNLSFMLPAEWQWNQIRKLWPDIPTLLPSDPEPMAWALFRMLTDPDYLSQFDLLERYVNSRLSGIRENAIFELAGILSSLFDQYQIYRPHMLLGWQQGSTKKRKDEKWQSRIWKDLNQFKSGSRSDETGLNRAELVQKTISALKNGQIETDRDIYVFNPGLIPKPVAKMLELWGRSSDVHLFLMTSIGQSRSSGQDIHPLISSLGAEAEAQSLLWSFHPEKTRLNENESFLLPEGNELLHLIQRSIVKNEPSPEIDKPADGFETVRVVSCHSRLREIEALYDFIMECFDNDSSLSPEEILVVTPDLDPYRSSIHTVFGQTESGLPDIPYYLSKGISSEESELMRAVIQLFDLPESRFEFRSVMDLFMMRPVHTNFGLSPEDAARVKHWMKDNHVHWGLDEDHRREYDQPGSSLYHTWSAAMRRGWLGQLMAPEPGEIYRNALLYPGVQTLSDKEIWAAFSGFLQMLDQFREDAQKERPPSKWVEFLEKSLSDFLSAEAMEAIESHFINKSLQRFKDTVDIAEADRPVSYGIATKWLKKQISSAGSAGAQFNRGVTFTSMVPVRSIPFRVIAMVGLNEGVFPRKMTSADFDLMQLYPDPTDRNRRNEDRNLFLESILAAEDVHYCSFIGRSQADNEPVPPSPVVSEWIAFLSRFTGLEEKKIVTQVPLTGYSPSAYSDGYQAWSDSGYNTAKELRKGGKSINGLYRADVDLSDTFKGDRYIELHKLLNVVSNPIQGFLKEQFGARFSGYDEEKQEFEINGLQRHILFDRLFGWKLHKRTDIDYESVLLGSGILPAGRPGKMEFRGLLDSVEQAVAMIEQAGFEPTLRNISVELTLSGNQIMGDIQSYSDSLYLDLRVARKTAAALIRSWVSHLMFSLLNPENAGESVLITDLKNDPIKIVYSKTENPSELLQPYLELFEECISKPVPFYPETVLTYIENLEKGEDAAREKAARAFEGTGYKYSRAERDNLYTSVMMGTGVSFRDEMLDERYCSLVRDMLQHLREEK</sequence>
<evidence type="ECO:0000256" key="5">
    <source>
        <dbReference type="ARBA" id="ARBA00022806"/>
    </source>
</evidence>
<dbReference type="Gene3D" id="3.40.50.300">
    <property type="entry name" value="P-loop containing nucleotide triphosphate hydrolases"/>
    <property type="match status" value="2"/>
</dbReference>
<dbReference type="InterPro" id="IPR041500">
    <property type="entry name" value="RecC_C"/>
</dbReference>
<evidence type="ECO:0000256" key="9">
    <source>
        <dbReference type="ARBA" id="ARBA00023204"/>
    </source>
</evidence>
<dbReference type="HAMAP" id="MF_01486">
    <property type="entry name" value="RecC"/>
    <property type="match status" value="1"/>
</dbReference>
<dbReference type="Pfam" id="PF17946">
    <property type="entry name" value="RecC_C"/>
    <property type="match status" value="1"/>
</dbReference>
<dbReference type="GO" id="GO:0008854">
    <property type="term" value="F:exodeoxyribonuclease V activity"/>
    <property type="evidence" value="ECO:0007669"/>
    <property type="project" value="InterPro"/>
</dbReference>
<evidence type="ECO:0000259" key="10">
    <source>
        <dbReference type="Pfam" id="PF17946"/>
    </source>
</evidence>
<reference evidence="11 12" key="1">
    <citation type="submission" date="2018-05" db="EMBL/GenBank/DDBJ databases">
        <title>Rhodohalobacter halophilus gen. nov., sp. nov., a moderately halophilic member of the family Balneolaceae.</title>
        <authorList>
            <person name="Liu Z.-W."/>
        </authorList>
    </citation>
    <scope>NUCLEOTIDE SEQUENCE [LARGE SCALE GENOMIC DNA]</scope>
    <source>
        <strain evidence="11 12">8A47</strain>
    </source>
</reference>
<dbReference type="InterPro" id="IPR013986">
    <property type="entry name" value="DExx_box_DNA_helicase_dom_sf"/>
</dbReference>
<keyword evidence="6" id="KW-0269">Exonuclease</keyword>
<name>A0A316TSQ5_9BACT</name>
<keyword evidence="9" id="KW-0234">DNA repair</keyword>
<dbReference type="InterPro" id="IPR011335">
    <property type="entry name" value="Restrct_endonuc-II-like"/>
</dbReference>
<keyword evidence="7" id="KW-0067">ATP-binding</keyword>
<organism evidence="11 12">
    <name type="scientific">Rhodohalobacter mucosus</name>
    <dbReference type="NCBI Taxonomy" id="2079485"/>
    <lineage>
        <taxon>Bacteria</taxon>
        <taxon>Pseudomonadati</taxon>
        <taxon>Balneolota</taxon>
        <taxon>Balneolia</taxon>
        <taxon>Balneolales</taxon>
        <taxon>Balneolaceae</taxon>
        <taxon>Rhodohalobacter</taxon>
    </lineage>
</organism>
<keyword evidence="2" id="KW-0547">Nucleotide-binding</keyword>
<dbReference type="InterPro" id="IPR027417">
    <property type="entry name" value="P-loop_NTPase"/>
</dbReference>
<dbReference type="AlphaFoldDB" id="A0A316TSQ5"/>
<evidence type="ECO:0000256" key="7">
    <source>
        <dbReference type="ARBA" id="ARBA00022840"/>
    </source>
</evidence>
<dbReference type="GO" id="GO:0005524">
    <property type="term" value="F:ATP binding"/>
    <property type="evidence" value="ECO:0007669"/>
    <property type="project" value="UniProtKB-KW"/>
</dbReference>
<evidence type="ECO:0000256" key="8">
    <source>
        <dbReference type="ARBA" id="ARBA00023125"/>
    </source>
</evidence>
<keyword evidence="1" id="KW-0540">Nuclease</keyword>
<keyword evidence="12" id="KW-1185">Reference proteome</keyword>
<dbReference type="Gene3D" id="3.40.50.10930">
    <property type="match status" value="1"/>
</dbReference>
<keyword evidence="5" id="KW-0347">Helicase</keyword>
<dbReference type="GO" id="GO:0004386">
    <property type="term" value="F:helicase activity"/>
    <property type="evidence" value="ECO:0007669"/>
    <property type="project" value="UniProtKB-KW"/>
</dbReference>
<dbReference type="Proteomes" id="UP000245533">
    <property type="component" value="Unassembled WGS sequence"/>
</dbReference>
<dbReference type="PANTHER" id="PTHR30591:SF1">
    <property type="entry name" value="RECBCD ENZYME SUBUNIT RECC"/>
    <property type="match status" value="1"/>
</dbReference>
<evidence type="ECO:0000256" key="2">
    <source>
        <dbReference type="ARBA" id="ARBA00022741"/>
    </source>
</evidence>
<dbReference type="RefSeq" id="WP_109645159.1">
    <property type="nucleotide sequence ID" value="NZ_QGGB01000003.1"/>
</dbReference>
<keyword evidence="8" id="KW-0238">DNA-binding</keyword>
<proteinExistence type="inferred from homology"/>